<feature type="compositionally biased region" description="Basic and acidic residues" evidence="1">
    <location>
        <begin position="586"/>
        <end position="602"/>
    </location>
</feature>
<evidence type="ECO:0000256" key="1">
    <source>
        <dbReference type="SAM" id="MobiDB-lite"/>
    </source>
</evidence>
<feature type="compositionally biased region" description="Basic residues" evidence="1">
    <location>
        <begin position="638"/>
        <end position="649"/>
    </location>
</feature>
<dbReference type="PANTHER" id="PTHR38248">
    <property type="entry name" value="FUNK1 6"/>
    <property type="match status" value="1"/>
</dbReference>
<dbReference type="HOGENOM" id="CLU_422225_0_0_1"/>
<organism evidence="3 4">
    <name type="scientific">Tulasnella calospora MUT 4182</name>
    <dbReference type="NCBI Taxonomy" id="1051891"/>
    <lineage>
        <taxon>Eukaryota</taxon>
        <taxon>Fungi</taxon>
        <taxon>Dikarya</taxon>
        <taxon>Basidiomycota</taxon>
        <taxon>Agaricomycotina</taxon>
        <taxon>Agaricomycetes</taxon>
        <taxon>Cantharellales</taxon>
        <taxon>Tulasnellaceae</taxon>
        <taxon>Tulasnella</taxon>
    </lineage>
</organism>
<dbReference type="EMBL" id="KN823080">
    <property type="protein sequence ID" value="KIO23637.1"/>
    <property type="molecule type" value="Genomic_DNA"/>
</dbReference>
<accession>A0A0C3LQC6</accession>
<sequence>MPLTPHSSTFWNTLAYPSATLSTASMMPGHRPRNPAWTPRPPNAYVAYIVTHTTKRGHFQETGGEQADLKPDLCLLVESTDKPNVSAHWRDVLVPIEVKKDKMDGDAVTQSARYALDPFLDSTAPTPTTTPLVLELRATQFESKGLLFNRSTRVWRGVVVNEDATEWAKGDTYIIKQNWADDSRPNEGYFHNLAKHIPAVPELACMEVCDSTSSYHARVTRDEVLGYLFPLNAKCPGQPPMEAYSGPGGDAPRTPDAGSGREVDNRSLDGDEDYVTSDVEDASDEDHVASDVEDAGGVEPAIDEEAIYKEYYLKTKTGDDSPSGNPLSDKRGYYLERVLLRFAFKREGRSLKEAKDTVELLEATVQWITGLIALDKAGIIHRDISIGNLLLPKEDKDNASRPPAPNHETMLPHTAIKAPDGAHSLIAVLHLSIIPDTFWFAQGTLPFVAYDLLAHASDPKACEHALHHDIESIFWVLLFVCLSQSGETQEKPSPMSAMLDALSSDDVGRVKDRKLACLTREKDSLLDVRGKFRDLGGFLHAFAKYYEKLPEGKAIEAETVLKLAEAHLGAAKRGAATPSTSQQPDRSTHQRTDPKPHNDKLPSDPPRTNKPPTTKRKHGDNGSLQTIDENPRGDAHRARLAKKSKMLKP</sequence>
<name>A0A0C3LQC6_9AGAM</name>
<proteinExistence type="predicted"/>
<dbReference type="PANTHER" id="PTHR38248:SF2">
    <property type="entry name" value="FUNK1 11"/>
    <property type="match status" value="1"/>
</dbReference>
<reference evidence="4" key="2">
    <citation type="submission" date="2015-01" db="EMBL/GenBank/DDBJ databases">
        <title>Evolutionary Origins and Diversification of the Mycorrhizal Mutualists.</title>
        <authorList>
            <consortium name="DOE Joint Genome Institute"/>
            <consortium name="Mycorrhizal Genomics Consortium"/>
            <person name="Kohler A."/>
            <person name="Kuo A."/>
            <person name="Nagy L.G."/>
            <person name="Floudas D."/>
            <person name="Copeland A."/>
            <person name="Barry K.W."/>
            <person name="Cichocki N."/>
            <person name="Veneault-Fourrey C."/>
            <person name="LaButti K."/>
            <person name="Lindquist E.A."/>
            <person name="Lipzen A."/>
            <person name="Lundell T."/>
            <person name="Morin E."/>
            <person name="Murat C."/>
            <person name="Riley R."/>
            <person name="Ohm R."/>
            <person name="Sun H."/>
            <person name="Tunlid A."/>
            <person name="Henrissat B."/>
            <person name="Grigoriev I.V."/>
            <person name="Hibbett D.S."/>
            <person name="Martin F."/>
        </authorList>
    </citation>
    <scope>NUCLEOTIDE SEQUENCE [LARGE SCALE GENOMIC DNA]</scope>
    <source>
        <strain evidence="4">MUT 4182</strain>
    </source>
</reference>
<dbReference type="PROSITE" id="PS00109">
    <property type="entry name" value="PROTEIN_KINASE_TYR"/>
    <property type="match status" value="1"/>
</dbReference>
<dbReference type="InterPro" id="IPR008266">
    <property type="entry name" value="Tyr_kinase_AS"/>
</dbReference>
<feature type="region of interest" description="Disordered" evidence="1">
    <location>
        <begin position="571"/>
        <end position="649"/>
    </location>
</feature>
<protein>
    <recommendedName>
        <fullName evidence="2">Fungal-type protein kinase domain-containing protein</fullName>
    </recommendedName>
</protein>
<keyword evidence="4" id="KW-1185">Reference proteome</keyword>
<dbReference type="OrthoDB" id="5584477at2759"/>
<reference evidence="3 4" key="1">
    <citation type="submission" date="2014-04" db="EMBL/GenBank/DDBJ databases">
        <authorList>
            <consortium name="DOE Joint Genome Institute"/>
            <person name="Kuo A."/>
            <person name="Girlanda M."/>
            <person name="Perotto S."/>
            <person name="Kohler A."/>
            <person name="Nagy L.G."/>
            <person name="Floudas D."/>
            <person name="Copeland A."/>
            <person name="Barry K.W."/>
            <person name="Cichocki N."/>
            <person name="Veneault-Fourrey C."/>
            <person name="LaButti K."/>
            <person name="Lindquist E.A."/>
            <person name="Lipzen A."/>
            <person name="Lundell T."/>
            <person name="Morin E."/>
            <person name="Murat C."/>
            <person name="Sun H."/>
            <person name="Tunlid A."/>
            <person name="Henrissat B."/>
            <person name="Grigoriev I.V."/>
            <person name="Hibbett D.S."/>
            <person name="Martin F."/>
            <person name="Nordberg H.P."/>
            <person name="Cantor M.N."/>
            <person name="Hua S.X."/>
        </authorList>
    </citation>
    <scope>NUCLEOTIDE SEQUENCE [LARGE SCALE GENOMIC DNA]</scope>
    <source>
        <strain evidence="3 4">MUT 4182</strain>
    </source>
</reference>
<dbReference type="AlphaFoldDB" id="A0A0C3LQC6"/>
<dbReference type="Pfam" id="PF17667">
    <property type="entry name" value="Pkinase_fungal"/>
    <property type="match status" value="1"/>
</dbReference>
<evidence type="ECO:0000313" key="3">
    <source>
        <dbReference type="EMBL" id="KIO23637.1"/>
    </source>
</evidence>
<gene>
    <name evidence="3" type="ORF">M407DRAFT_214260</name>
</gene>
<evidence type="ECO:0000259" key="2">
    <source>
        <dbReference type="Pfam" id="PF17667"/>
    </source>
</evidence>
<feature type="compositionally biased region" description="Basic and acidic residues" evidence="1">
    <location>
        <begin position="259"/>
        <end position="269"/>
    </location>
</feature>
<dbReference type="InterPro" id="IPR011009">
    <property type="entry name" value="Kinase-like_dom_sf"/>
</dbReference>
<feature type="region of interest" description="Disordered" evidence="1">
    <location>
        <begin position="239"/>
        <end position="273"/>
    </location>
</feature>
<evidence type="ECO:0000313" key="4">
    <source>
        <dbReference type="Proteomes" id="UP000054248"/>
    </source>
</evidence>
<dbReference type="SUPFAM" id="SSF56112">
    <property type="entry name" value="Protein kinase-like (PK-like)"/>
    <property type="match status" value="1"/>
</dbReference>
<dbReference type="InterPro" id="IPR040976">
    <property type="entry name" value="Pkinase_fungal"/>
</dbReference>
<dbReference type="GO" id="GO:0004672">
    <property type="term" value="F:protein kinase activity"/>
    <property type="evidence" value="ECO:0007669"/>
    <property type="project" value="InterPro"/>
</dbReference>
<feature type="domain" description="Fungal-type protein kinase" evidence="2">
    <location>
        <begin position="135"/>
        <end position="481"/>
    </location>
</feature>
<dbReference type="Proteomes" id="UP000054248">
    <property type="component" value="Unassembled WGS sequence"/>
</dbReference>